<keyword evidence="2" id="KW-1185">Reference proteome</keyword>
<evidence type="ECO:0000313" key="1">
    <source>
        <dbReference type="EMBL" id="GBP15118.1"/>
    </source>
</evidence>
<protein>
    <submittedName>
        <fullName evidence="1">Uncharacterized protein</fullName>
    </submittedName>
</protein>
<dbReference type="EMBL" id="BGZK01000069">
    <property type="protein sequence ID" value="GBP15118.1"/>
    <property type="molecule type" value="Genomic_DNA"/>
</dbReference>
<reference evidence="1 2" key="1">
    <citation type="journal article" date="2019" name="Commun. Biol.">
        <title>The bagworm genome reveals a unique fibroin gene that provides high tensile strength.</title>
        <authorList>
            <person name="Kono N."/>
            <person name="Nakamura H."/>
            <person name="Ohtoshi R."/>
            <person name="Tomita M."/>
            <person name="Numata K."/>
            <person name="Arakawa K."/>
        </authorList>
    </citation>
    <scope>NUCLEOTIDE SEQUENCE [LARGE SCALE GENOMIC DNA]</scope>
</reference>
<evidence type="ECO:0000313" key="2">
    <source>
        <dbReference type="Proteomes" id="UP000299102"/>
    </source>
</evidence>
<dbReference type="Proteomes" id="UP000299102">
    <property type="component" value="Unassembled WGS sequence"/>
</dbReference>
<proteinExistence type="predicted"/>
<name>A0A4C1TND8_EUMVA</name>
<gene>
    <name evidence="1" type="ORF">EVAR_11420_1</name>
</gene>
<sequence length="115" mass="13374">MNALHHECQFYPFGYPSKRRGHQKRHVIRSDFVPFLRAGRREERGAEIKSVIHLQVNDGWVTSGRGSVIDHATREVLNEVEVSFDVTTAKLRPLSHRCKLGLANFYDKQFRVQSR</sequence>
<comment type="caution">
    <text evidence="1">The sequence shown here is derived from an EMBL/GenBank/DDBJ whole genome shotgun (WGS) entry which is preliminary data.</text>
</comment>
<accession>A0A4C1TND8</accession>
<dbReference type="AlphaFoldDB" id="A0A4C1TND8"/>
<organism evidence="1 2">
    <name type="scientific">Eumeta variegata</name>
    <name type="common">Bagworm moth</name>
    <name type="synonym">Eumeta japonica</name>
    <dbReference type="NCBI Taxonomy" id="151549"/>
    <lineage>
        <taxon>Eukaryota</taxon>
        <taxon>Metazoa</taxon>
        <taxon>Ecdysozoa</taxon>
        <taxon>Arthropoda</taxon>
        <taxon>Hexapoda</taxon>
        <taxon>Insecta</taxon>
        <taxon>Pterygota</taxon>
        <taxon>Neoptera</taxon>
        <taxon>Endopterygota</taxon>
        <taxon>Lepidoptera</taxon>
        <taxon>Glossata</taxon>
        <taxon>Ditrysia</taxon>
        <taxon>Tineoidea</taxon>
        <taxon>Psychidae</taxon>
        <taxon>Oiketicinae</taxon>
        <taxon>Eumeta</taxon>
    </lineage>
</organism>